<dbReference type="EMBL" id="CVRI01000064">
    <property type="protein sequence ID" value="CRL05592.1"/>
    <property type="molecule type" value="Genomic_DNA"/>
</dbReference>
<organism evidence="1 2">
    <name type="scientific">Clunio marinus</name>
    <dbReference type="NCBI Taxonomy" id="568069"/>
    <lineage>
        <taxon>Eukaryota</taxon>
        <taxon>Metazoa</taxon>
        <taxon>Ecdysozoa</taxon>
        <taxon>Arthropoda</taxon>
        <taxon>Hexapoda</taxon>
        <taxon>Insecta</taxon>
        <taxon>Pterygota</taxon>
        <taxon>Neoptera</taxon>
        <taxon>Endopterygota</taxon>
        <taxon>Diptera</taxon>
        <taxon>Nematocera</taxon>
        <taxon>Chironomoidea</taxon>
        <taxon>Chironomidae</taxon>
        <taxon>Clunio</taxon>
    </lineage>
</organism>
<sequence>MKFSFINSLLHMIFYLFVQLKKKNNLN</sequence>
<dbReference type="Proteomes" id="UP000183832">
    <property type="component" value="Unassembled WGS sequence"/>
</dbReference>
<protein>
    <submittedName>
        <fullName evidence="1">CLUMA_CG018279, isoform A</fullName>
    </submittedName>
</protein>
<keyword evidence="2" id="KW-1185">Reference proteome</keyword>
<proteinExistence type="predicted"/>
<evidence type="ECO:0000313" key="2">
    <source>
        <dbReference type="Proteomes" id="UP000183832"/>
    </source>
</evidence>
<reference evidence="1 2" key="1">
    <citation type="submission" date="2015-04" db="EMBL/GenBank/DDBJ databases">
        <authorList>
            <person name="Syromyatnikov M.Y."/>
            <person name="Popov V.N."/>
        </authorList>
    </citation>
    <scope>NUCLEOTIDE SEQUENCE [LARGE SCALE GENOMIC DNA]</scope>
</reference>
<accession>A0A1J1IZS9</accession>
<name>A0A1J1IZS9_9DIPT</name>
<evidence type="ECO:0000313" key="1">
    <source>
        <dbReference type="EMBL" id="CRL05592.1"/>
    </source>
</evidence>
<dbReference type="AlphaFoldDB" id="A0A1J1IZS9"/>
<gene>
    <name evidence="1" type="ORF">CLUMA_CG018279</name>
</gene>